<organism evidence="18 19">
    <name type="scientific">Sphingomonas crocodyli</name>
    <dbReference type="NCBI Taxonomy" id="1979270"/>
    <lineage>
        <taxon>Bacteria</taxon>
        <taxon>Pseudomonadati</taxon>
        <taxon>Pseudomonadota</taxon>
        <taxon>Alphaproteobacteria</taxon>
        <taxon>Sphingomonadales</taxon>
        <taxon>Sphingomonadaceae</taxon>
        <taxon>Sphingomonas</taxon>
    </lineage>
</organism>
<dbReference type="EMBL" id="SACN01000001">
    <property type="protein sequence ID" value="RVT93192.1"/>
    <property type="molecule type" value="Genomic_DNA"/>
</dbReference>
<keyword evidence="11 14" id="KW-0472">Membrane</keyword>
<keyword evidence="4 14" id="KW-1134">Transmembrane beta strand</keyword>
<dbReference type="AlphaFoldDB" id="A0A437M690"/>
<keyword evidence="7" id="KW-0732">Signal</keyword>
<dbReference type="InterPro" id="IPR012910">
    <property type="entry name" value="Plug_dom"/>
</dbReference>
<evidence type="ECO:0000256" key="1">
    <source>
        <dbReference type="ARBA" id="ARBA00004571"/>
    </source>
</evidence>
<keyword evidence="10 15" id="KW-0798">TonB box</keyword>
<evidence type="ECO:0000256" key="9">
    <source>
        <dbReference type="ARBA" id="ARBA00023065"/>
    </source>
</evidence>
<evidence type="ECO:0000256" key="8">
    <source>
        <dbReference type="ARBA" id="ARBA00023004"/>
    </source>
</evidence>
<name>A0A437M690_9SPHN</name>
<dbReference type="OrthoDB" id="9760333at2"/>
<accession>A0A437M690</accession>
<comment type="caution">
    <text evidence="18">The sequence shown here is derived from an EMBL/GenBank/DDBJ whole genome shotgun (WGS) entry which is preliminary data.</text>
</comment>
<evidence type="ECO:0000256" key="6">
    <source>
        <dbReference type="ARBA" id="ARBA00022692"/>
    </source>
</evidence>
<keyword evidence="5" id="KW-0410">Iron transport</keyword>
<protein>
    <submittedName>
        <fullName evidence="18">TonB-dependent siderophore receptor</fullName>
    </submittedName>
</protein>
<evidence type="ECO:0000256" key="7">
    <source>
        <dbReference type="ARBA" id="ARBA00022729"/>
    </source>
</evidence>
<evidence type="ECO:0000256" key="13">
    <source>
        <dbReference type="ARBA" id="ARBA00023237"/>
    </source>
</evidence>
<evidence type="ECO:0000259" key="16">
    <source>
        <dbReference type="Pfam" id="PF00593"/>
    </source>
</evidence>
<keyword evidence="8" id="KW-0408">Iron</keyword>
<dbReference type="PROSITE" id="PS52016">
    <property type="entry name" value="TONB_DEPENDENT_REC_3"/>
    <property type="match status" value="1"/>
</dbReference>
<dbReference type="PANTHER" id="PTHR32552:SF68">
    <property type="entry name" value="FERRICHROME OUTER MEMBRANE TRANSPORTER_PHAGE RECEPTOR"/>
    <property type="match status" value="1"/>
</dbReference>
<dbReference type="InterPro" id="IPR036942">
    <property type="entry name" value="Beta-barrel_TonB_sf"/>
</dbReference>
<dbReference type="GO" id="GO:0015344">
    <property type="term" value="F:siderophore uptake transmembrane transporter activity"/>
    <property type="evidence" value="ECO:0007669"/>
    <property type="project" value="TreeGrafter"/>
</dbReference>
<evidence type="ECO:0000256" key="5">
    <source>
        <dbReference type="ARBA" id="ARBA00022496"/>
    </source>
</evidence>
<evidence type="ECO:0000256" key="10">
    <source>
        <dbReference type="ARBA" id="ARBA00023077"/>
    </source>
</evidence>
<dbReference type="InterPro" id="IPR039426">
    <property type="entry name" value="TonB-dep_rcpt-like"/>
</dbReference>
<dbReference type="NCBIfam" id="TIGR01783">
    <property type="entry name" value="TonB-siderophor"/>
    <property type="match status" value="1"/>
</dbReference>
<dbReference type="Pfam" id="PF00593">
    <property type="entry name" value="TonB_dep_Rec_b-barrel"/>
    <property type="match status" value="1"/>
</dbReference>
<dbReference type="GO" id="GO:0009279">
    <property type="term" value="C:cell outer membrane"/>
    <property type="evidence" value="ECO:0007669"/>
    <property type="project" value="UniProtKB-SubCell"/>
</dbReference>
<feature type="domain" description="TonB-dependent receptor plug" evidence="17">
    <location>
        <begin position="114"/>
        <end position="215"/>
    </location>
</feature>
<dbReference type="GO" id="GO:0038023">
    <property type="term" value="F:signaling receptor activity"/>
    <property type="evidence" value="ECO:0007669"/>
    <property type="project" value="InterPro"/>
</dbReference>
<dbReference type="InterPro" id="IPR010105">
    <property type="entry name" value="TonB_sidphr_rcpt"/>
</dbReference>
<evidence type="ECO:0000256" key="14">
    <source>
        <dbReference type="PROSITE-ProRule" id="PRU01360"/>
    </source>
</evidence>
<dbReference type="GO" id="GO:0015891">
    <property type="term" value="P:siderophore transport"/>
    <property type="evidence" value="ECO:0007669"/>
    <property type="project" value="InterPro"/>
</dbReference>
<proteinExistence type="inferred from homology"/>
<dbReference type="Gene3D" id="2.170.130.10">
    <property type="entry name" value="TonB-dependent receptor, plug domain"/>
    <property type="match status" value="1"/>
</dbReference>
<keyword evidence="9" id="KW-0406">Ion transport</keyword>
<dbReference type="Proteomes" id="UP000282971">
    <property type="component" value="Unassembled WGS sequence"/>
</dbReference>
<dbReference type="InterPro" id="IPR037066">
    <property type="entry name" value="Plug_dom_sf"/>
</dbReference>
<dbReference type="PANTHER" id="PTHR32552">
    <property type="entry name" value="FERRICHROME IRON RECEPTOR-RELATED"/>
    <property type="match status" value="1"/>
</dbReference>
<evidence type="ECO:0000313" key="19">
    <source>
        <dbReference type="Proteomes" id="UP000282971"/>
    </source>
</evidence>
<dbReference type="Gene3D" id="2.40.170.20">
    <property type="entry name" value="TonB-dependent receptor, beta-barrel domain"/>
    <property type="match status" value="1"/>
</dbReference>
<dbReference type="CDD" id="cd01347">
    <property type="entry name" value="ligand_gated_channel"/>
    <property type="match status" value="1"/>
</dbReference>
<evidence type="ECO:0000256" key="2">
    <source>
        <dbReference type="ARBA" id="ARBA00009810"/>
    </source>
</evidence>
<evidence type="ECO:0000256" key="15">
    <source>
        <dbReference type="RuleBase" id="RU003357"/>
    </source>
</evidence>
<reference evidence="18 19" key="1">
    <citation type="submission" date="2019-01" db="EMBL/GenBank/DDBJ databases">
        <authorList>
            <person name="Chen W.-M."/>
        </authorList>
    </citation>
    <scope>NUCLEOTIDE SEQUENCE [LARGE SCALE GENOMIC DNA]</scope>
    <source>
        <strain evidence="18 19">CCP-7</strain>
    </source>
</reference>
<dbReference type="SUPFAM" id="SSF56935">
    <property type="entry name" value="Porins"/>
    <property type="match status" value="1"/>
</dbReference>
<comment type="similarity">
    <text evidence="2 14 15">Belongs to the TonB-dependent receptor family.</text>
</comment>
<feature type="domain" description="TonB-dependent receptor-like beta-barrel" evidence="16">
    <location>
        <begin position="286"/>
        <end position="733"/>
    </location>
</feature>
<dbReference type="Pfam" id="PF07715">
    <property type="entry name" value="Plug"/>
    <property type="match status" value="1"/>
</dbReference>
<keyword evidence="13 14" id="KW-0998">Cell outer membrane</keyword>
<keyword evidence="6 14" id="KW-0812">Transmembrane</keyword>
<keyword evidence="12 18" id="KW-0675">Receptor</keyword>
<evidence type="ECO:0000256" key="11">
    <source>
        <dbReference type="ARBA" id="ARBA00023136"/>
    </source>
</evidence>
<evidence type="ECO:0000259" key="17">
    <source>
        <dbReference type="Pfam" id="PF07715"/>
    </source>
</evidence>
<comment type="subcellular location">
    <subcellularLocation>
        <location evidence="1 14">Cell outer membrane</location>
        <topology evidence="1 14">Multi-pass membrane protein</topology>
    </subcellularLocation>
</comment>
<keyword evidence="19" id="KW-1185">Reference proteome</keyword>
<evidence type="ECO:0000256" key="3">
    <source>
        <dbReference type="ARBA" id="ARBA00022448"/>
    </source>
</evidence>
<dbReference type="InterPro" id="IPR000531">
    <property type="entry name" value="Beta-barrel_TonB"/>
</dbReference>
<evidence type="ECO:0000256" key="4">
    <source>
        <dbReference type="ARBA" id="ARBA00022452"/>
    </source>
</evidence>
<evidence type="ECO:0000256" key="12">
    <source>
        <dbReference type="ARBA" id="ARBA00023170"/>
    </source>
</evidence>
<sequence>MPHSPPSLRKPFPAIATYSHLPQCALYRGTATIVSRRFLRGYPMSDIRFASLLLAGAAALLPVMAQAQTDVSEPAVEDNKTFETVQQDDGAIIVTARRFVPSGAISASKTTVPLIETPQSVSVISRDQIDLLNFIDVQQAVRYTAGAVGENYGPDLRFDFLRQRGFIPTQYIDGLQAPVSSTIDNVGAELYGFEAIDILRGPASVLYGTTPPGGIYNLTSRRPSSRTDGEIQVKYGTDDYKQIAGTMTGALTNGISARITGLYRDRDSQTDYVTAKRTYIAPALTWDIGPDTKITGLGFYQHDKVRGDTNGFLPANGVLFDNPIGKVRRSINLGEPDYNFYRRKQWSAGYEFTHRFGSAVTFTQNASWRDYEEYQQVVYPTGLGANNRTVTRANFPSAENSKQFAIDNRFDAKFATGTIEHRLLAGFDYRNYRNDAAFAFGGATSIDLFNPVYSTTPIAPLALGAPYLDVRLKQSGLYAQDQIKMGGFILSLAGRQDWIERTSYAFPPITKLKDDKFTWRVGGTYVTEAGIAPYVSYATSFQPIVGAQVDGTLFKPTEGKQWEAGVKYDARGLGDDIKMFATAAVFRIEQQNVVTLDPRAGTGGIPATAQVQTGEVKSEGVELELVTRIRQQLSINASYTYTDAKVSKANEVDQRGARLPATPKHKATLFVDYTKATGPLAGLGLGGGVRYLSSSWGNQSVSNPLISPSTTLFDAAIHYDIPGWRFAINGSNIFDKRYAGRCTPQGCFFGQSRQVIGTVTKKF</sequence>
<evidence type="ECO:0000313" key="18">
    <source>
        <dbReference type="EMBL" id="RVT93192.1"/>
    </source>
</evidence>
<gene>
    <name evidence="18" type="ORF">EOD43_04710</name>
</gene>
<keyword evidence="3 14" id="KW-0813">Transport</keyword>